<dbReference type="InterPro" id="IPR006203">
    <property type="entry name" value="GHMP_knse_ATP-bd_CS"/>
</dbReference>
<dbReference type="PRINTS" id="PR00473">
    <property type="entry name" value="GALCTOKINASE"/>
</dbReference>
<dbReference type="Pfam" id="PF00288">
    <property type="entry name" value="GHMP_kinases_N"/>
    <property type="match status" value="1"/>
</dbReference>
<dbReference type="InterPro" id="IPR006204">
    <property type="entry name" value="GHMP_kinase_N_dom"/>
</dbReference>
<dbReference type="EMBL" id="JAPWTK010000217">
    <property type="protein sequence ID" value="KAJ8945395.1"/>
    <property type="molecule type" value="Genomic_DNA"/>
</dbReference>
<protein>
    <recommendedName>
        <fullName evidence="6">GHMP kinase N-terminal domain-containing protein</fullName>
    </recommendedName>
</protein>
<dbReference type="PANTHER" id="PTHR10457">
    <property type="entry name" value="MEVALONATE KINASE/GALACTOKINASE"/>
    <property type="match status" value="1"/>
</dbReference>
<dbReference type="GO" id="GO:0006012">
    <property type="term" value="P:galactose metabolic process"/>
    <property type="evidence" value="ECO:0007669"/>
    <property type="project" value="InterPro"/>
</dbReference>
<organism evidence="7 8">
    <name type="scientific">Aromia moschata</name>
    <dbReference type="NCBI Taxonomy" id="1265417"/>
    <lineage>
        <taxon>Eukaryota</taxon>
        <taxon>Metazoa</taxon>
        <taxon>Ecdysozoa</taxon>
        <taxon>Arthropoda</taxon>
        <taxon>Hexapoda</taxon>
        <taxon>Insecta</taxon>
        <taxon>Pterygota</taxon>
        <taxon>Neoptera</taxon>
        <taxon>Endopterygota</taxon>
        <taxon>Coleoptera</taxon>
        <taxon>Polyphaga</taxon>
        <taxon>Cucujiformia</taxon>
        <taxon>Chrysomeloidea</taxon>
        <taxon>Cerambycidae</taxon>
        <taxon>Cerambycinae</taxon>
        <taxon>Callichromatini</taxon>
        <taxon>Aromia</taxon>
    </lineage>
</organism>
<evidence type="ECO:0000256" key="5">
    <source>
        <dbReference type="ARBA" id="ARBA00022840"/>
    </source>
</evidence>
<evidence type="ECO:0000256" key="1">
    <source>
        <dbReference type="ARBA" id="ARBA00006566"/>
    </source>
</evidence>
<evidence type="ECO:0000256" key="2">
    <source>
        <dbReference type="ARBA" id="ARBA00022679"/>
    </source>
</evidence>
<gene>
    <name evidence="7" type="ORF">NQ318_016002</name>
</gene>
<dbReference type="Gene3D" id="3.30.230.10">
    <property type="match status" value="2"/>
</dbReference>
<sequence length="299" mass="32732">MHHTIPRNANVAVSVRITFPKRIPYVCYSISVGDGAPQWHEYFLCGVKGILEILPKDVSVKGMKIVVSGTIPQSAGLSSSSALVSAAALATSHAHKMHYTRSLQHEHSVPARCCKVQHWCLSTAFSLVRSTAVFAVIFLHLIPSAWPTLGRSGNSTGYTNSRVTNSRQKIVLNDAVDPSTPPIVRCLTEKVYHGVPGSHEKFIRDKAAAIAQWVKRQFPLSKEKIANLCAECERYIGTQGGGMDQAIAFLATEGSYNVAHLTVTQRIEILIFNGCGNKTRTQQEVCNLFNAKYSNNPIT</sequence>
<evidence type="ECO:0000313" key="8">
    <source>
        <dbReference type="Proteomes" id="UP001162162"/>
    </source>
</evidence>
<evidence type="ECO:0000313" key="7">
    <source>
        <dbReference type="EMBL" id="KAJ8945395.1"/>
    </source>
</evidence>
<dbReference type="PROSITE" id="PS00627">
    <property type="entry name" value="GHMP_KINASES_ATP"/>
    <property type="match status" value="1"/>
</dbReference>
<dbReference type="GO" id="GO:0004335">
    <property type="term" value="F:galactokinase activity"/>
    <property type="evidence" value="ECO:0007669"/>
    <property type="project" value="InterPro"/>
</dbReference>
<dbReference type="SUPFAM" id="SSF54211">
    <property type="entry name" value="Ribosomal protein S5 domain 2-like"/>
    <property type="match status" value="2"/>
</dbReference>
<dbReference type="AlphaFoldDB" id="A0AAV8Y201"/>
<dbReference type="InterPro" id="IPR014721">
    <property type="entry name" value="Ribsml_uS5_D2-typ_fold_subgr"/>
</dbReference>
<name>A0AAV8Y201_9CUCU</name>
<accession>A0AAV8Y201</accession>
<proteinExistence type="inferred from homology"/>
<evidence type="ECO:0000259" key="6">
    <source>
        <dbReference type="Pfam" id="PF00288"/>
    </source>
</evidence>
<comment type="similarity">
    <text evidence="1">Belongs to the GHMP kinase family. GalK subfamily.</text>
</comment>
<keyword evidence="2" id="KW-0808">Transferase</keyword>
<keyword evidence="8" id="KW-1185">Reference proteome</keyword>
<keyword evidence="4" id="KW-0418">Kinase</keyword>
<dbReference type="GO" id="GO:0005829">
    <property type="term" value="C:cytosol"/>
    <property type="evidence" value="ECO:0007669"/>
    <property type="project" value="TreeGrafter"/>
</dbReference>
<keyword evidence="5" id="KW-0067">ATP-binding</keyword>
<dbReference type="InterPro" id="IPR000705">
    <property type="entry name" value="Galactokinase"/>
</dbReference>
<dbReference type="Proteomes" id="UP001162162">
    <property type="component" value="Unassembled WGS sequence"/>
</dbReference>
<dbReference type="PANTHER" id="PTHR10457:SF7">
    <property type="entry name" value="GALACTOKINASE-RELATED"/>
    <property type="match status" value="1"/>
</dbReference>
<dbReference type="InterPro" id="IPR020568">
    <property type="entry name" value="Ribosomal_Su5_D2-typ_SF"/>
</dbReference>
<dbReference type="GO" id="GO:0005524">
    <property type="term" value="F:ATP binding"/>
    <property type="evidence" value="ECO:0007669"/>
    <property type="project" value="UniProtKB-KW"/>
</dbReference>
<feature type="domain" description="GHMP kinase N-terminal" evidence="6">
    <location>
        <begin position="48"/>
        <end position="101"/>
    </location>
</feature>
<evidence type="ECO:0000256" key="3">
    <source>
        <dbReference type="ARBA" id="ARBA00022741"/>
    </source>
</evidence>
<evidence type="ECO:0000256" key="4">
    <source>
        <dbReference type="ARBA" id="ARBA00022777"/>
    </source>
</evidence>
<comment type="caution">
    <text evidence="7">The sequence shown here is derived from an EMBL/GenBank/DDBJ whole genome shotgun (WGS) entry which is preliminary data.</text>
</comment>
<reference evidence="7" key="1">
    <citation type="journal article" date="2023" name="Insect Mol. Biol.">
        <title>Genome sequencing provides insights into the evolution of gene families encoding plant cell wall-degrading enzymes in longhorned beetles.</title>
        <authorList>
            <person name="Shin N.R."/>
            <person name="Okamura Y."/>
            <person name="Kirsch R."/>
            <person name="Pauchet Y."/>
        </authorList>
    </citation>
    <scope>NUCLEOTIDE SEQUENCE</scope>
    <source>
        <strain evidence="7">AMC_N1</strain>
    </source>
</reference>
<keyword evidence="3" id="KW-0547">Nucleotide-binding</keyword>